<dbReference type="Gene3D" id="3.80.10.10">
    <property type="entry name" value="Ribonuclease Inhibitor"/>
    <property type="match status" value="1"/>
</dbReference>
<dbReference type="OrthoDB" id="2745898at2759"/>
<dbReference type="InterPro" id="IPR032675">
    <property type="entry name" value="LRR_dom_sf"/>
</dbReference>
<dbReference type="SUPFAM" id="SSF52047">
    <property type="entry name" value="RNI-like"/>
    <property type="match status" value="1"/>
</dbReference>
<dbReference type="EMBL" id="BPQB01000078">
    <property type="protein sequence ID" value="GJE97889.1"/>
    <property type="molecule type" value="Genomic_DNA"/>
</dbReference>
<evidence type="ECO:0008006" key="3">
    <source>
        <dbReference type="Google" id="ProtNLM"/>
    </source>
</evidence>
<dbReference type="AlphaFoldDB" id="A0A9P3GPC4"/>
<reference evidence="1 2" key="1">
    <citation type="submission" date="2021-08" db="EMBL/GenBank/DDBJ databases">
        <title>Draft Genome Sequence of Phanerochaete sordida strain YK-624.</title>
        <authorList>
            <person name="Mori T."/>
            <person name="Dohra H."/>
            <person name="Suzuki T."/>
            <person name="Kawagishi H."/>
            <person name="Hirai H."/>
        </authorList>
    </citation>
    <scope>NUCLEOTIDE SEQUENCE [LARGE SCALE GENOMIC DNA]</scope>
    <source>
        <strain evidence="1 2">YK-624</strain>
    </source>
</reference>
<accession>A0A9P3GPC4</accession>
<proteinExistence type="predicted"/>
<organism evidence="1 2">
    <name type="scientific">Phanerochaete sordida</name>
    <dbReference type="NCBI Taxonomy" id="48140"/>
    <lineage>
        <taxon>Eukaryota</taxon>
        <taxon>Fungi</taxon>
        <taxon>Dikarya</taxon>
        <taxon>Basidiomycota</taxon>
        <taxon>Agaricomycotina</taxon>
        <taxon>Agaricomycetes</taxon>
        <taxon>Polyporales</taxon>
        <taxon>Phanerochaetaceae</taxon>
        <taxon>Phanerochaete</taxon>
    </lineage>
</organism>
<gene>
    <name evidence="1" type="ORF">PsYK624_141110</name>
</gene>
<evidence type="ECO:0000313" key="2">
    <source>
        <dbReference type="Proteomes" id="UP000703269"/>
    </source>
</evidence>
<comment type="caution">
    <text evidence="1">The sequence shown here is derived from an EMBL/GenBank/DDBJ whole genome shotgun (WGS) entry which is preliminary data.</text>
</comment>
<name>A0A9P3GPC4_9APHY</name>
<dbReference type="Proteomes" id="UP000703269">
    <property type="component" value="Unassembled WGS sequence"/>
</dbReference>
<sequence>MQTLYALWRASDPVTPPSLSVQLDHLCADSRSGREIPRLVPDIVNTVVDLLKDDSRSLKAIVGLARIWAPRSRYHLFRRLRMKPQQLNSLHELLDESMYAQGSLTPLNVLVEDLTLSHVRDWDTPERTSTVTAQALVQIVLRFPYLHSLKLERLHLPPADWSSYLDAFKKMALPSLADEFPAPPISLRSLTLSRTTADLRELLRFLSTFSHIETLTLHYLHLTEWSKKDTCGNRIGDLWRYIPTSGSLQANDALHNIIHVNVGTSDFLTDFPALEYLLMRAGLGTRLQSLNITLFNRLMSETPVVAPNEPRYKLNLAECRALQTLTLSNLVLTEDLEPFFRGIPEGVYIALARPPPATTTIELTVSYAARLSARETDFWETLQSYVLAWPALQTFRLRVLWAPQEGQEEALLEKLLRRRLERRLPVLRAQGALQIVLVRDEGPLACWNE</sequence>
<protein>
    <recommendedName>
        <fullName evidence="3">F-box domain-containing protein</fullName>
    </recommendedName>
</protein>
<keyword evidence="2" id="KW-1185">Reference proteome</keyword>
<evidence type="ECO:0000313" key="1">
    <source>
        <dbReference type="EMBL" id="GJE97889.1"/>
    </source>
</evidence>